<keyword evidence="1" id="KW-0472">Membrane</keyword>
<keyword evidence="3" id="KW-1185">Reference proteome</keyword>
<gene>
    <name evidence="2" type="ORF">PL8927_110010</name>
</gene>
<proteinExistence type="predicted"/>
<evidence type="ECO:0000313" key="3">
    <source>
        <dbReference type="Proteomes" id="UP000184550"/>
    </source>
</evidence>
<feature type="transmembrane region" description="Helical" evidence="1">
    <location>
        <begin position="200"/>
        <end position="220"/>
    </location>
</feature>
<keyword evidence="1" id="KW-0812">Transmembrane</keyword>
<keyword evidence="1" id="KW-1133">Transmembrane helix</keyword>
<evidence type="ECO:0000313" key="2">
    <source>
        <dbReference type="EMBL" id="VXD10488.1"/>
    </source>
</evidence>
<comment type="caution">
    <text evidence="2">The sequence shown here is derived from an EMBL/GenBank/DDBJ whole genome shotgun (WGS) entry which is preliminary data.</text>
</comment>
<evidence type="ECO:0000256" key="1">
    <source>
        <dbReference type="SAM" id="Phobius"/>
    </source>
</evidence>
<organism evidence="2 3">
    <name type="scientific">Planktothrix serta PCC 8927</name>
    <dbReference type="NCBI Taxonomy" id="671068"/>
    <lineage>
        <taxon>Bacteria</taxon>
        <taxon>Bacillati</taxon>
        <taxon>Cyanobacteriota</taxon>
        <taxon>Cyanophyceae</taxon>
        <taxon>Oscillatoriophycideae</taxon>
        <taxon>Oscillatoriales</taxon>
        <taxon>Microcoleaceae</taxon>
        <taxon>Planktothrix</taxon>
    </lineage>
</organism>
<protein>
    <submittedName>
        <fullName evidence="2">Uncharacterized protein</fullName>
    </submittedName>
</protein>
<feature type="transmembrane region" description="Helical" evidence="1">
    <location>
        <begin position="98"/>
        <end position="119"/>
    </location>
</feature>
<name>A0A7Z9BIU0_9CYAN</name>
<feature type="transmembrane region" description="Helical" evidence="1">
    <location>
        <begin position="125"/>
        <end position="149"/>
    </location>
</feature>
<reference evidence="2" key="1">
    <citation type="submission" date="2019-10" db="EMBL/GenBank/DDBJ databases">
        <authorList>
            <consortium name="Genoscope - CEA"/>
            <person name="William W."/>
        </authorList>
    </citation>
    <scope>NUCLEOTIDE SEQUENCE [LARGE SCALE GENOMIC DNA]</scope>
    <source>
        <strain evidence="2">BBR_PRJEB10992</strain>
    </source>
</reference>
<feature type="transmembrane region" description="Helical" evidence="1">
    <location>
        <begin position="21"/>
        <end position="40"/>
    </location>
</feature>
<dbReference type="Proteomes" id="UP000184550">
    <property type="component" value="Unassembled WGS sequence"/>
</dbReference>
<feature type="transmembrane region" description="Helical" evidence="1">
    <location>
        <begin position="161"/>
        <end position="180"/>
    </location>
</feature>
<sequence>MKGYFLVSNFRKIIPNQTTLTLLKLYAPFLIVLLIVAWQQRVPVHILTRDIFSITKVPSYTGLISNFGILTWCFSWAICTFTFFLIKPRHNLDKQIKNFIGLSGLISLWLMLDDLLMLHEQWLPYLLRISEDIVIVAELIWVIFHLIYFRKIILKFTQFKILALALLLFIVSIFLDFLPIKIDYIGFKSDWFFLLEDGSKLMGIITWCFYFCGVCYQQLIKYSNPI</sequence>
<accession>A0A7Z9BIU0</accession>
<feature type="transmembrane region" description="Helical" evidence="1">
    <location>
        <begin position="60"/>
        <end position="86"/>
    </location>
</feature>
<dbReference type="AlphaFoldDB" id="A0A7Z9BIU0"/>
<dbReference type="EMBL" id="CZCU02000013">
    <property type="protein sequence ID" value="VXD10488.1"/>
    <property type="molecule type" value="Genomic_DNA"/>
</dbReference>